<accession>A0ABQ3X9N5</accession>
<evidence type="ECO:0000256" key="1">
    <source>
        <dbReference type="SAM" id="MobiDB-lite"/>
    </source>
</evidence>
<name>A0ABQ3X9N5_9ACTN</name>
<reference evidence="2 3" key="1">
    <citation type="submission" date="2021-01" db="EMBL/GenBank/DDBJ databases">
        <title>Whole genome shotgun sequence of Actinoplanes couchii NBRC 106145.</title>
        <authorList>
            <person name="Komaki H."/>
            <person name="Tamura T."/>
        </authorList>
    </citation>
    <scope>NUCLEOTIDE SEQUENCE [LARGE SCALE GENOMIC DNA]</scope>
    <source>
        <strain evidence="2 3">NBRC 106145</strain>
    </source>
</reference>
<gene>
    <name evidence="2" type="ORF">Aco03nite_036210</name>
</gene>
<comment type="caution">
    <text evidence="2">The sequence shown here is derived from an EMBL/GenBank/DDBJ whole genome shotgun (WGS) entry which is preliminary data.</text>
</comment>
<organism evidence="2 3">
    <name type="scientific">Actinoplanes couchii</name>
    <dbReference type="NCBI Taxonomy" id="403638"/>
    <lineage>
        <taxon>Bacteria</taxon>
        <taxon>Bacillati</taxon>
        <taxon>Actinomycetota</taxon>
        <taxon>Actinomycetes</taxon>
        <taxon>Micromonosporales</taxon>
        <taxon>Micromonosporaceae</taxon>
        <taxon>Actinoplanes</taxon>
    </lineage>
</organism>
<feature type="compositionally biased region" description="Basic and acidic residues" evidence="1">
    <location>
        <begin position="1"/>
        <end position="12"/>
    </location>
</feature>
<protein>
    <submittedName>
        <fullName evidence="2">Uncharacterized protein</fullName>
    </submittedName>
</protein>
<proteinExistence type="predicted"/>
<evidence type="ECO:0000313" key="2">
    <source>
        <dbReference type="EMBL" id="GID55217.1"/>
    </source>
</evidence>
<feature type="region of interest" description="Disordered" evidence="1">
    <location>
        <begin position="1"/>
        <end position="57"/>
    </location>
</feature>
<feature type="compositionally biased region" description="Low complexity" evidence="1">
    <location>
        <begin position="18"/>
        <end position="43"/>
    </location>
</feature>
<keyword evidence="3" id="KW-1185">Reference proteome</keyword>
<dbReference type="EMBL" id="BOMG01000047">
    <property type="protein sequence ID" value="GID55217.1"/>
    <property type="molecule type" value="Genomic_DNA"/>
</dbReference>
<dbReference type="Proteomes" id="UP000612282">
    <property type="component" value="Unassembled WGS sequence"/>
</dbReference>
<sequence>MHRALHEQRQDGGPDILPAAAASSWAAPAAEIRPRAARATGAEGESGREAEAAPAESTEALETFVRVVSMSVPHDLLRSVVDS</sequence>
<evidence type="ECO:0000313" key="3">
    <source>
        <dbReference type="Proteomes" id="UP000612282"/>
    </source>
</evidence>